<protein>
    <recommendedName>
        <fullName evidence="4">DNA topoisomerase type IA zn finger domain-containing protein</fullName>
    </recommendedName>
</protein>
<keyword evidence="1" id="KW-0812">Transmembrane</keyword>
<evidence type="ECO:0000313" key="2">
    <source>
        <dbReference type="EMBL" id="NML13583.1"/>
    </source>
</evidence>
<keyword evidence="3" id="KW-1185">Reference proteome</keyword>
<proteinExistence type="predicted"/>
<dbReference type="Proteomes" id="UP000574067">
    <property type="component" value="Unassembled WGS sequence"/>
</dbReference>
<name>A0A848F5D5_9BURK</name>
<organism evidence="2 3">
    <name type="scientific">Azohydromonas caseinilytica</name>
    <dbReference type="NCBI Taxonomy" id="2728836"/>
    <lineage>
        <taxon>Bacteria</taxon>
        <taxon>Pseudomonadati</taxon>
        <taxon>Pseudomonadota</taxon>
        <taxon>Betaproteobacteria</taxon>
        <taxon>Burkholderiales</taxon>
        <taxon>Sphaerotilaceae</taxon>
        <taxon>Azohydromonas</taxon>
    </lineage>
</organism>
<keyword evidence="1" id="KW-0472">Membrane</keyword>
<sequence length="146" mass="15479">MTHKKDPPAASFTGLLTRLPWWVGVALALAAFTGLDRLTQPPASATAQLLASVGRVLLPLLCLLAAAVSAWQRRLGADASLHAAAQDTTAPLFAPAQPPDFEDTVPPCPMCNGAMVRRISRRDGEAGRVVWRCMSHPGCAGKREAE</sequence>
<feature type="transmembrane region" description="Helical" evidence="1">
    <location>
        <begin position="12"/>
        <end position="32"/>
    </location>
</feature>
<accession>A0A848F5D5</accession>
<evidence type="ECO:0008006" key="4">
    <source>
        <dbReference type="Google" id="ProtNLM"/>
    </source>
</evidence>
<dbReference type="AlphaFoldDB" id="A0A848F5D5"/>
<keyword evidence="1" id="KW-1133">Transmembrane helix</keyword>
<evidence type="ECO:0000256" key="1">
    <source>
        <dbReference type="SAM" id="Phobius"/>
    </source>
</evidence>
<feature type="transmembrane region" description="Helical" evidence="1">
    <location>
        <begin position="52"/>
        <end position="71"/>
    </location>
</feature>
<comment type="caution">
    <text evidence="2">The sequence shown here is derived from an EMBL/GenBank/DDBJ whole genome shotgun (WGS) entry which is preliminary data.</text>
</comment>
<reference evidence="2 3" key="1">
    <citation type="submission" date="2020-04" db="EMBL/GenBank/DDBJ databases">
        <title>Azohydromonas sp. isolated from soil.</title>
        <authorList>
            <person name="Dahal R.H."/>
        </authorList>
    </citation>
    <scope>NUCLEOTIDE SEQUENCE [LARGE SCALE GENOMIC DNA]</scope>
    <source>
        <strain evidence="2 3">G-1-1-14</strain>
    </source>
</reference>
<gene>
    <name evidence="2" type="ORF">HHL10_01130</name>
</gene>
<dbReference type="RefSeq" id="WP_169158498.1">
    <property type="nucleotide sequence ID" value="NZ_JABBFW010000001.1"/>
</dbReference>
<evidence type="ECO:0000313" key="3">
    <source>
        <dbReference type="Proteomes" id="UP000574067"/>
    </source>
</evidence>
<dbReference type="EMBL" id="JABBFW010000001">
    <property type="protein sequence ID" value="NML13583.1"/>
    <property type="molecule type" value="Genomic_DNA"/>
</dbReference>